<dbReference type="GO" id="GO:0019829">
    <property type="term" value="F:ATPase-coupled monoatomic cation transmembrane transporter activity"/>
    <property type="evidence" value="ECO:0007669"/>
    <property type="project" value="TreeGrafter"/>
</dbReference>
<evidence type="ECO:0000256" key="2">
    <source>
        <dbReference type="ARBA" id="ARBA00022553"/>
    </source>
</evidence>
<dbReference type="EMBL" id="CAAALY010022019">
    <property type="protein sequence ID" value="VEL14694.1"/>
    <property type="molecule type" value="Genomic_DNA"/>
</dbReference>
<dbReference type="InterPro" id="IPR006544">
    <property type="entry name" value="P-type_TPase_V"/>
</dbReference>
<evidence type="ECO:0000256" key="1">
    <source>
        <dbReference type="ARBA" id="ARBA00004141"/>
    </source>
</evidence>
<dbReference type="GO" id="GO:0006874">
    <property type="term" value="P:intracellular calcium ion homeostasis"/>
    <property type="evidence" value="ECO:0007669"/>
    <property type="project" value="TreeGrafter"/>
</dbReference>
<dbReference type="GO" id="GO:0016020">
    <property type="term" value="C:membrane"/>
    <property type="evidence" value="ECO:0007669"/>
    <property type="project" value="UniProtKB-SubCell"/>
</dbReference>
<protein>
    <submittedName>
        <fullName evidence="8">Uncharacterized protein</fullName>
    </submittedName>
</protein>
<evidence type="ECO:0000256" key="4">
    <source>
        <dbReference type="ARBA" id="ARBA00022741"/>
    </source>
</evidence>
<comment type="caution">
    <text evidence="8">The sequence shown here is derived from an EMBL/GenBank/DDBJ whole genome shotgun (WGS) entry which is preliminary data.</text>
</comment>
<gene>
    <name evidence="8" type="ORF">PXEA_LOCUS8134</name>
</gene>
<proteinExistence type="predicted"/>
<dbReference type="PANTHER" id="PTHR45630:SF8">
    <property type="entry name" value="CATION-TRANSPORTING ATPASE"/>
    <property type="match status" value="1"/>
</dbReference>
<dbReference type="AlphaFoldDB" id="A0A448WLJ7"/>
<reference evidence="8" key="1">
    <citation type="submission" date="2018-11" db="EMBL/GenBank/DDBJ databases">
        <authorList>
            <consortium name="Pathogen Informatics"/>
        </authorList>
    </citation>
    <scope>NUCLEOTIDE SEQUENCE</scope>
</reference>
<dbReference type="GO" id="GO:0046872">
    <property type="term" value="F:metal ion binding"/>
    <property type="evidence" value="ECO:0007669"/>
    <property type="project" value="UniProtKB-KW"/>
</dbReference>
<accession>A0A448WLJ7</accession>
<keyword evidence="7" id="KW-1278">Translocase</keyword>
<evidence type="ECO:0000256" key="6">
    <source>
        <dbReference type="ARBA" id="ARBA00022842"/>
    </source>
</evidence>
<evidence type="ECO:0000256" key="5">
    <source>
        <dbReference type="ARBA" id="ARBA00022840"/>
    </source>
</evidence>
<dbReference type="GO" id="GO:0140358">
    <property type="term" value="F:P-type transmembrane transporter activity"/>
    <property type="evidence" value="ECO:0007669"/>
    <property type="project" value="InterPro"/>
</dbReference>
<dbReference type="OrthoDB" id="48943at2759"/>
<keyword evidence="2" id="KW-0597">Phosphoprotein</keyword>
<feature type="non-terminal residue" evidence="8">
    <location>
        <position position="1"/>
    </location>
</feature>
<dbReference type="GO" id="GO:0005524">
    <property type="term" value="F:ATP binding"/>
    <property type="evidence" value="ECO:0007669"/>
    <property type="project" value="UniProtKB-KW"/>
</dbReference>
<evidence type="ECO:0000313" key="9">
    <source>
        <dbReference type="Proteomes" id="UP000784294"/>
    </source>
</evidence>
<keyword evidence="9" id="KW-1185">Reference proteome</keyword>
<name>A0A448WLJ7_9PLAT</name>
<evidence type="ECO:0000313" key="8">
    <source>
        <dbReference type="EMBL" id="VEL14694.1"/>
    </source>
</evidence>
<dbReference type="PANTHER" id="PTHR45630">
    <property type="entry name" value="CATION-TRANSPORTING ATPASE-RELATED"/>
    <property type="match status" value="1"/>
</dbReference>
<evidence type="ECO:0000256" key="7">
    <source>
        <dbReference type="ARBA" id="ARBA00022967"/>
    </source>
</evidence>
<keyword evidence="6" id="KW-0460">Magnesium</keyword>
<comment type="subcellular location">
    <subcellularLocation>
        <location evidence="1">Membrane</location>
        <topology evidence="1">Multi-pass membrane protein</topology>
    </subcellularLocation>
</comment>
<keyword evidence="3" id="KW-0479">Metal-binding</keyword>
<dbReference type="Proteomes" id="UP000784294">
    <property type="component" value="Unassembled WGS sequence"/>
</dbReference>
<evidence type="ECO:0000256" key="3">
    <source>
        <dbReference type="ARBA" id="ARBA00022723"/>
    </source>
</evidence>
<sequence length="119" mass="13242">GFRVLALAWKRLGSILDDFTSLPTSQIKKPLEVVTSSNAWLARYQNLSRVEMETDLEYLGLVVLDNPVKKATAPTIHELQAANLRVIMATETEYGSGLTLFSFTRSRPDRFSCLPIALG</sequence>
<keyword evidence="4" id="KW-0547">Nucleotide-binding</keyword>
<organism evidence="8 9">
    <name type="scientific">Protopolystoma xenopodis</name>
    <dbReference type="NCBI Taxonomy" id="117903"/>
    <lineage>
        <taxon>Eukaryota</taxon>
        <taxon>Metazoa</taxon>
        <taxon>Spiralia</taxon>
        <taxon>Lophotrochozoa</taxon>
        <taxon>Platyhelminthes</taxon>
        <taxon>Monogenea</taxon>
        <taxon>Polyopisthocotylea</taxon>
        <taxon>Polystomatidea</taxon>
        <taxon>Polystomatidae</taxon>
        <taxon>Protopolystoma</taxon>
    </lineage>
</organism>
<keyword evidence="5" id="KW-0067">ATP-binding</keyword>